<dbReference type="Proteomes" id="UP000035642">
    <property type="component" value="Unassembled WGS sequence"/>
</dbReference>
<reference evidence="6" key="1">
    <citation type="submission" date="2012-09" db="EMBL/GenBank/DDBJ databases">
        <authorList>
            <person name="Martin A.A."/>
        </authorList>
    </citation>
    <scope>NUCLEOTIDE SEQUENCE</scope>
</reference>
<accession>A0A0K0DD01</accession>
<keyword evidence="2" id="KW-0812">Transmembrane</keyword>
<dbReference type="AlphaFoldDB" id="A0A0K0DD01"/>
<dbReference type="STRING" id="6313.A0A0K0DD01"/>
<evidence type="ECO:0000256" key="5">
    <source>
        <dbReference type="SAM" id="MobiDB-lite"/>
    </source>
</evidence>
<feature type="compositionally biased region" description="Acidic residues" evidence="5">
    <location>
        <begin position="159"/>
        <end position="172"/>
    </location>
</feature>
<keyword evidence="6" id="KW-1185">Reference proteome</keyword>
<evidence type="ECO:0000313" key="6">
    <source>
        <dbReference type="Proteomes" id="UP000035642"/>
    </source>
</evidence>
<comment type="subcellular location">
    <subcellularLocation>
        <location evidence="1">Membrane</location>
        <topology evidence="1">Multi-pass membrane protein</topology>
    </subcellularLocation>
</comment>
<keyword evidence="4" id="KW-0472">Membrane</keyword>
<evidence type="ECO:0000256" key="3">
    <source>
        <dbReference type="ARBA" id="ARBA00022989"/>
    </source>
</evidence>
<feature type="region of interest" description="Disordered" evidence="5">
    <location>
        <begin position="151"/>
        <end position="172"/>
    </location>
</feature>
<evidence type="ECO:0000256" key="1">
    <source>
        <dbReference type="ARBA" id="ARBA00004141"/>
    </source>
</evidence>
<evidence type="ECO:0000313" key="7">
    <source>
        <dbReference type="WBParaSite" id="ACAC_0000852501-mRNA-1"/>
    </source>
</evidence>
<evidence type="ECO:0000256" key="4">
    <source>
        <dbReference type="ARBA" id="ARBA00023136"/>
    </source>
</evidence>
<dbReference type="GO" id="GO:0016020">
    <property type="term" value="C:membrane"/>
    <property type="evidence" value="ECO:0007669"/>
    <property type="project" value="UniProtKB-SubCell"/>
</dbReference>
<name>A0A0K0DD01_ANGCA</name>
<reference evidence="7" key="2">
    <citation type="submission" date="2017-02" db="UniProtKB">
        <authorList>
            <consortium name="WormBaseParasite"/>
        </authorList>
    </citation>
    <scope>IDENTIFICATION</scope>
</reference>
<evidence type="ECO:0000256" key="2">
    <source>
        <dbReference type="ARBA" id="ARBA00022692"/>
    </source>
</evidence>
<keyword evidence="3" id="KW-1133">Transmembrane helix</keyword>
<protein>
    <submittedName>
        <fullName evidence="7">EamA domain-containing protein</fullName>
    </submittedName>
</protein>
<dbReference type="WBParaSite" id="ACAC_0000852501-mRNA-1">
    <property type="protein sequence ID" value="ACAC_0000852501-mRNA-1"/>
    <property type="gene ID" value="ACAC_0000852501"/>
</dbReference>
<dbReference type="PANTHER" id="PTHR23051">
    <property type="entry name" value="SOLUTE CARRIER FAMILY 35, MEMBER F5"/>
    <property type="match status" value="1"/>
</dbReference>
<sequence>MLAVFGGTPLLFVFDAFSIEKLHPLPNREQIGIVFLSGLFGISTTKIKLQAFPISDICFLEGLLTFIFCVYDFHYLLGTLLADYLWLTAAALTDSLSASLSMTLAIPFSFFADAVLQRQLPSRMQLLAAIPITVSFIAAALLDHKRASPEIPDVRQSSGEEDEAALLENDES</sequence>
<organism evidence="6 7">
    <name type="scientific">Angiostrongylus cantonensis</name>
    <name type="common">Rat lungworm</name>
    <dbReference type="NCBI Taxonomy" id="6313"/>
    <lineage>
        <taxon>Eukaryota</taxon>
        <taxon>Metazoa</taxon>
        <taxon>Ecdysozoa</taxon>
        <taxon>Nematoda</taxon>
        <taxon>Chromadorea</taxon>
        <taxon>Rhabditida</taxon>
        <taxon>Rhabditina</taxon>
        <taxon>Rhabditomorpha</taxon>
        <taxon>Strongyloidea</taxon>
        <taxon>Metastrongylidae</taxon>
        <taxon>Angiostrongylus</taxon>
    </lineage>
</organism>
<dbReference type="PANTHER" id="PTHR23051:SF0">
    <property type="entry name" value="SOLUTE CARRIER FAMILY 35 MEMBER F5"/>
    <property type="match status" value="1"/>
</dbReference>
<proteinExistence type="predicted"/>